<keyword evidence="4" id="KW-0282">Flagellum</keyword>
<gene>
    <name evidence="4" type="ORF">N868_05655</name>
</gene>
<proteinExistence type="inferred from homology"/>
<sequence>MTIDSTAATTPTSLYTTTKPATEAKKTMDSEVFLSLLVAQLRYQDPTQPMDTSDMMNQSTQLASMEQLTSVASTTRESFALQMRVAALGLIGQDVSFTDASGITRTGVAESVSFAGEVPMVTVGEWTIPLDQVAAARRTTTGTAPDGTTPSTTPGAGSSGSSAAGSGDTTPVEGTTPATGSADSSAV</sequence>
<name>A0A0A0BLL0_9CELL</name>
<keyword evidence="4" id="KW-0969">Cilium</keyword>
<comment type="similarity">
    <text evidence="1">Belongs to the FlgD family.</text>
</comment>
<accession>A0A0A0BLL0</accession>
<keyword evidence="5" id="KW-1185">Reference proteome</keyword>
<dbReference type="AlphaFoldDB" id="A0A0A0BLL0"/>
<dbReference type="GO" id="GO:0044781">
    <property type="term" value="P:bacterial-type flagellum organization"/>
    <property type="evidence" value="ECO:0007669"/>
    <property type="project" value="UniProtKB-KW"/>
</dbReference>
<feature type="compositionally biased region" description="Polar residues" evidence="3">
    <location>
        <begin position="172"/>
        <end position="187"/>
    </location>
</feature>
<keyword evidence="4" id="KW-0966">Cell projection</keyword>
<dbReference type="Pfam" id="PF03963">
    <property type="entry name" value="FlgD"/>
    <property type="match status" value="1"/>
</dbReference>
<dbReference type="Proteomes" id="UP000029839">
    <property type="component" value="Unassembled WGS sequence"/>
</dbReference>
<evidence type="ECO:0000313" key="4">
    <source>
        <dbReference type="EMBL" id="KGM08846.1"/>
    </source>
</evidence>
<dbReference type="RefSeq" id="WP_081978931.1">
    <property type="nucleotide sequence ID" value="NZ_AXCY01000149.1"/>
</dbReference>
<protein>
    <submittedName>
        <fullName evidence="4">Flagellar hook capping protein</fullName>
    </submittedName>
</protein>
<reference evidence="4 5" key="2">
    <citation type="journal article" date="2015" name="Stand. Genomic Sci.">
        <title>Draft genome sequence of Cellulomonas carbonis T26(T) and comparative analysis of six Cellulomonas genomes.</title>
        <authorList>
            <person name="Zhuang W."/>
            <person name="Zhang S."/>
            <person name="Xia X."/>
            <person name="Wang G."/>
        </authorList>
    </citation>
    <scope>NUCLEOTIDE SEQUENCE [LARGE SCALE GENOMIC DNA]</scope>
    <source>
        <strain evidence="4 5">T26</strain>
    </source>
</reference>
<evidence type="ECO:0000256" key="3">
    <source>
        <dbReference type="SAM" id="MobiDB-lite"/>
    </source>
</evidence>
<comment type="caution">
    <text evidence="4">The sequence shown here is derived from an EMBL/GenBank/DDBJ whole genome shotgun (WGS) entry which is preliminary data.</text>
</comment>
<organism evidence="4 5">
    <name type="scientific">Cellulomonas carbonis T26</name>
    <dbReference type="NCBI Taxonomy" id="947969"/>
    <lineage>
        <taxon>Bacteria</taxon>
        <taxon>Bacillati</taxon>
        <taxon>Actinomycetota</taxon>
        <taxon>Actinomycetes</taxon>
        <taxon>Micrococcales</taxon>
        <taxon>Cellulomonadaceae</taxon>
        <taxon>Cellulomonas</taxon>
    </lineage>
</organism>
<feature type="compositionally biased region" description="Low complexity" evidence="3">
    <location>
        <begin position="139"/>
        <end position="171"/>
    </location>
</feature>
<dbReference type="InterPro" id="IPR005648">
    <property type="entry name" value="FlgD"/>
</dbReference>
<keyword evidence="2" id="KW-1005">Bacterial flagellum biogenesis</keyword>
<evidence type="ECO:0000313" key="5">
    <source>
        <dbReference type="Proteomes" id="UP000029839"/>
    </source>
</evidence>
<reference evidence="4 5" key="1">
    <citation type="submission" date="2013-08" db="EMBL/GenBank/DDBJ databases">
        <title>Genome sequencing of Cellulomonas carbonis T26.</title>
        <authorList>
            <person name="Chen F."/>
            <person name="Li Y."/>
            <person name="Wang G."/>
        </authorList>
    </citation>
    <scope>NUCLEOTIDE SEQUENCE [LARGE SCALE GENOMIC DNA]</scope>
    <source>
        <strain evidence="4 5">T26</strain>
    </source>
</reference>
<dbReference type="EMBL" id="AXCY01000149">
    <property type="protein sequence ID" value="KGM08846.1"/>
    <property type="molecule type" value="Genomic_DNA"/>
</dbReference>
<evidence type="ECO:0000256" key="1">
    <source>
        <dbReference type="ARBA" id="ARBA00010577"/>
    </source>
</evidence>
<feature type="region of interest" description="Disordered" evidence="3">
    <location>
        <begin position="139"/>
        <end position="187"/>
    </location>
</feature>
<evidence type="ECO:0000256" key="2">
    <source>
        <dbReference type="ARBA" id="ARBA00022795"/>
    </source>
</evidence>